<dbReference type="Proteomes" id="UP001331761">
    <property type="component" value="Unassembled WGS sequence"/>
</dbReference>
<feature type="region of interest" description="Disordered" evidence="1">
    <location>
        <begin position="278"/>
        <end position="335"/>
    </location>
</feature>
<organism evidence="3 4">
    <name type="scientific">Trichostrongylus colubriformis</name>
    <name type="common">Black scour worm</name>
    <dbReference type="NCBI Taxonomy" id="6319"/>
    <lineage>
        <taxon>Eukaryota</taxon>
        <taxon>Metazoa</taxon>
        <taxon>Ecdysozoa</taxon>
        <taxon>Nematoda</taxon>
        <taxon>Chromadorea</taxon>
        <taxon>Rhabditida</taxon>
        <taxon>Rhabditina</taxon>
        <taxon>Rhabditomorpha</taxon>
        <taxon>Strongyloidea</taxon>
        <taxon>Trichostrongylidae</taxon>
        <taxon>Trichostrongylus</taxon>
    </lineage>
</organism>
<comment type="caution">
    <text evidence="3">The sequence shown here is derived from an EMBL/GenBank/DDBJ whole genome shotgun (WGS) entry which is preliminary data.</text>
</comment>
<dbReference type="Pfam" id="PF24944">
    <property type="entry name" value="DUF7758"/>
    <property type="match status" value="1"/>
</dbReference>
<keyword evidence="4" id="KW-1185">Reference proteome</keyword>
<feature type="compositionally biased region" description="Basic and acidic residues" evidence="1">
    <location>
        <begin position="283"/>
        <end position="298"/>
    </location>
</feature>
<feature type="compositionally biased region" description="Low complexity" evidence="1">
    <location>
        <begin position="301"/>
        <end position="311"/>
    </location>
</feature>
<dbReference type="InterPro" id="IPR056660">
    <property type="entry name" value="DUF7758"/>
</dbReference>
<dbReference type="PANTHER" id="PTHR38624:SF2">
    <property type="entry name" value="BUB1 N-TERMINAL DOMAIN-CONTAINING PROTEIN"/>
    <property type="match status" value="1"/>
</dbReference>
<evidence type="ECO:0000259" key="2">
    <source>
        <dbReference type="Pfam" id="PF24944"/>
    </source>
</evidence>
<dbReference type="AlphaFoldDB" id="A0AAN8ID35"/>
<feature type="region of interest" description="Disordered" evidence="1">
    <location>
        <begin position="350"/>
        <end position="398"/>
    </location>
</feature>
<name>A0AAN8ID35_TRICO</name>
<accession>A0AAN8ID35</accession>
<gene>
    <name evidence="3" type="ORF">GCK32_015797</name>
</gene>
<sequence length="398" mass="46503">MCTGSSPPKKFQTKLNEMILQLRFARKRLRKAKSGLVSLWLLKYRKCMSKVKKCLQDKNHVEQERRETHAKLQPLPDRPIRRVASKLVRKPTNEVERLRRKGDRWTANDLFRFQYSDPEEGTSEERRELCYEWLDRLHALSKKYCYLAWYEAAIYACYYRLGPIITDPEQKRRIWTDVKKEYAQIFLMGRRIWRRASHPNRLRVFYNMATLCVRFGDMPDDSTSVLFRETLADHDNFDYRLLDEVQFAKSVDKITLLENHVIDQFYIRRCSSGSFRSSIRPKRSIERTPSEKSTKSHEVVLPPLSSSSHDQSPPPDYSQPTVSAQPDYSPADHPVNDITRLLDDVALKIVSSDEPNNNRTETTSCLKADTHGDDSVRPGSASQRVVHFNDEEISDVDV</sequence>
<feature type="compositionally biased region" description="Polar residues" evidence="1">
    <location>
        <begin position="353"/>
        <end position="365"/>
    </location>
</feature>
<evidence type="ECO:0000313" key="4">
    <source>
        <dbReference type="Proteomes" id="UP001331761"/>
    </source>
</evidence>
<evidence type="ECO:0000313" key="3">
    <source>
        <dbReference type="EMBL" id="KAK5964533.1"/>
    </source>
</evidence>
<feature type="domain" description="DUF7758" evidence="2">
    <location>
        <begin position="91"/>
        <end position="216"/>
    </location>
</feature>
<reference evidence="3 4" key="1">
    <citation type="submission" date="2019-10" db="EMBL/GenBank/DDBJ databases">
        <title>Assembly and Annotation for the nematode Trichostrongylus colubriformis.</title>
        <authorList>
            <person name="Martin J."/>
        </authorList>
    </citation>
    <scope>NUCLEOTIDE SEQUENCE [LARGE SCALE GENOMIC DNA]</scope>
    <source>
        <strain evidence="3">G859</strain>
        <tissue evidence="3">Whole worm</tissue>
    </source>
</reference>
<proteinExistence type="predicted"/>
<dbReference type="EMBL" id="WIXE01025688">
    <property type="protein sequence ID" value="KAK5964533.1"/>
    <property type="molecule type" value="Genomic_DNA"/>
</dbReference>
<protein>
    <recommendedName>
        <fullName evidence="2">DUF7758 domain-containing protein</fullName>
    </recommendedName>
</protein>
<dbReference type="PANTHER" id="PTHR38624">
    <property type="entry name" value="PROTEIN CBG08397-RELATED"/>
    <property type="match status" value="1"/>
</dbReference>
<evidence type="ECO:0000256" key="1">
    <source>
        <dbReference type="SAM" id="MobiDB-lite"/>
    </source>
</evidence>